<evidence type="ECO:0000313" key="1">
    <source>
        <dbReference type="EMBL" id="MCA9380637.1"/>
    </source>
</evidence>
<dbReference type="GO" id="GO:0006450">
    <property type="term" value="P:regulation of translational fidelity"/>
    <property type="evidence" value="ECO:0007669"/>
    <property type="project" value="InterPro"/>
</dbReference>
<comment type="caution">
    <text evidence="1">The sequence shown here is derived from an EMBL/GenBank/DDBJ whole genome shotgun (WGS) entry which is preliminary data.</text>
</comment>
<dbReference type="InterPro" id="IPR036113">
    <property type="entry name" value="Asp/Glu-ADT_sf_sub_c"/>
</dbReference>
<reference evidence="1" key="2">
    <citation type="journal article" date="2021" name="Microbiome">
        <title>Successional dynamics and alternative stable states in a saline activated sludge microbial community over 9 years.</title>
        <authorList>
            <person name="Wang Y."/>
            <person name="Ye J."/>
            <person name="Ju F."/>
            <person name="Liu L."/>
            <person name="Boyd J.A."/>
            <person name="Deng Y."/>
            <person name="Parks D.H."/>
            <person name="Jiang X."/>
            <person name="Yin X."/>
            <person name="Woodcroft B.J."/>
            <person name="Tyson G.W."/>
            <person name="Hugenholtz P."/>
            <person name="Polz M.F."/>
            <person name="Zhang T."/>
        </authorList>
    </citation>
    <scope>NUCLEOTIDE SEQUENCE</scope>
    <source>
        <strain evidence="1">HKST-UBA13</strain>
    </source>
</reference>
<dbReference type="Pfam" id="PF02686">
    <property type="entry name" value="GatC"/>
    <property type="match status" value="1"/>
</dbReference>
<dbReference type="Gene3D" id="1.10.20.60">
    <property type="entry name" value="Glu-tRNAGln amidotransferase C subunit, N-terminal domain"/>
    <property type="match status" value="1"/>
</dbReference>
<dbReference type="InterPro" id="IPR003837">
    <property type="entry name" value="GatC"/>
</dbReference>
<accession>A0A955IAF9</accession>
<organism evidence="1 2">
    <name type="scientific">Candidatus Dojkabacteria bacterium</name>
    <dbReference type="NCBI Taxonomy" id="2099670"/>
    <lineage>
        <taxon>Bacteria</taxon>
        <taxon>Candidatus Dojkabacteria</taxon>
    </lineage>
</organism>
<dbReference type="Proteomes" id="UP000775877">
    <property type="component" value="Unassembled WGS sequence"/>
</dbReference>
<name>A0A955IAF9_9BACT</name>
<protein>
    <submittedName>
        <fullName evidence="1">Asp-tRNA(Asn)/Glu-tRNA(Gln) amidotransferase subunit GatC</fullName>
    </submittedName>
</protein>
<proteinExistence type="predicted"/>
<reference evidence="1" key="1">
    <citation type="submission" date="2020-04" db="EMBL/GenBank/DDBJ databases">
        <authorList>
            <person name="Zhang T."/>
        </authorList>
    </citation>
    <scope>NUCLEOTIDE SEQUENCE</scope>
    <source>
        <strain evidence="1">HKST-UBA13</strain>
    </source>
</reference>
<dbReference type="EMBL" id="JAGQLJ010000001">
    <property type="protein sequence ID" value="MCA9380637.1"/>
    <property type="molecule type" value="Genomic_DNA"/>
</dbReference>
<gene>
    <name evidence="1" type="primary">gatC</name>
    <name evidence="1" type="ORF">KC678_00030</name>
</gene>
<dbReference type="SUPFAM" id="SSF141000">
    <property type="entry name" value="Glu-tRNAGln amidotransferase C subunit"/>
    <property type="match status" value="1"/>
</dbReference>
<evidence type="ECO:0000313" key="2">
    <source>
        <dbReference type="Proteomes" id="UP000775877"/>
    </source>
</evidence>
<sequence>MKKATKQDIQKIAGLAKLKLSESELDKYENEFNDILDYVGKVMECDVDGIEEEHNLENYKDEVMQDDEPVDAGISRDEYLQNATDGRSKNGYVVSSRVVGGEE</sequence>
<dbReference type="NCBIfam" id="TIGR00135">
    <property type="entry name" value="gatC"/>
    <property type="match status" value="1"/>
</dbReference>
<dbReference type="AlphaFoldDB" id="A0A955IAF9"/>